<dbReference type="Proteomes" id="UP001201980">
    <property type="component" value="Unassembled WGS sequence"/>
</dbReference>
<gene>
    <name evidence="2" type="ORF">MKZ38_001757</name>
</gene>
<dbReference type="PANTHER" id="PTHR10622:SF10">
    <property type="entry name" value="HET DOMAIN-CONTAINING PROTEIN"/>
    <property type="match status" value="1"/>
</dbReference>
<dbReference type="Pfam" id="PF06985">
    <property type="entry name" value="HET"/>
    <property type="match status" value="1"/>
</dbReference>
<sequence length="616" mass="70110">MRLLNTRTLALHEFLVRIPHYVILSHTWEQEEVTFRDIHNLPRAKTKQGFSKIDGCCRIARENDFEWVWIDTCCIDKSDSSELSEAINNMFCWYKNSTVCYVYLSDVEGDFLSPNKSPKTFSDSRWWTRGWTLQELIAPSKIEFYAGDWKEIGTKRSLLSSISKRTGIRATVLKNSETLDLIYVGERMSWASDRQTTKVEDMAYCLLGLFDIQYPLIYGEGPKAFRRLQEEILRKYKHDLSLLVWWSPHPLADRCSGVLAESPLLFKSYKHLGDEVLKVNRTQTDPSWIASLNIYSPRHLQAALQEYERAEPQRGDRQAFRRVLAAMGRENTICHLLFTNKDCRQKFLSMTFAPTRLTLDGLEVTLMTRPADSDPEALVAWTYCTYMSSSDEETMVCLLLRQSDGIYVRDRQKLALSCGTKSFGGFQAHMIPLELDGSRPILYSKSAALRPPGKEVMLLFPVMKPSAVIFAVSEAFPITSREVWIEAEDEPGGKETMAWTLFSSWEKNVGLRIFDVDGGEINFDFVLLLGSLDDLKDMWCALLPNQEALGLCPDDTSFSDRATAQHGNLGIRAAIKTTPKGCLVQITIKDRGGDHSTVEKGLSGHIKTKNIECFDD</sequence>
<evidence type="ECO:0000313" key="3">
    <source>
        <dbReference type="Proteomes" id="UP001201980"/>
    </source>
</evidence>
<evidence type="ECO:0000259" key="1">
    <source>
        <dbReference type="Pfam" id="PF06985"/>
    </source>
</evidence>
<evidence type="ECO:0000313" key="2">
    <source>
        <dbReference type="EMBL" id="KAJ2906397.1"/>
    </source>
</evidence>
<name>A0AAD5RYX2_9PEZI</name>
<protein>
    <submittedName>
        <fullName evidence="2">HET domain-containing protein</fullName>
    </submittedName>
</protein>
<reference evidence="2" key="1">
    <citation type="submission" date="2022-07" db="EMBL/GenBank/DDBJ databases">
        <title>Draft genome sequence of Zalerion maritima ATCC 34329, a (micro)plastics degrading marine fungus.</title>
        <authorList>
            <person name="Paco A."/>
            <person name="Goncalves M.F.M."/>
            <person name="Rocha-Santos T.A.P."/>
            <person name="Alves A."/>
        </authorList>
    </citation>
    <scope>NUCLEOTIDE SEQUENCE</scope>
    <source>
        <strain evidence="2">ATCC 34329</strain>
    </source>
</reference>
<proteinExistence type="predicted"/>
<accession>A0AAD5RYX2</accession>
<keyword evidence="3" id="KW-1185">Reference proteome</keyword>
<dbReference type="InterPro" id="IPR010730">
    <property type="entry name" value="HET"/>
</dbReference>
<dbReference type="AlphaFoldDB" id="A0AAD5RYX2"/>
<dbReference type="PANTHER" id="PTHR10622">
    <property type="entry name" value="HET DOMAIN-CONTAINING PROTEIN"/>
    <property type="match status" value="1"/>
</dbReference>
<comment type="caution">
    <text evidence="2">The sequence shown here is derived from an EMBL/GenBank/DDBJ whole genome shotgun (WGS) entry which is preliminary data.</text>
</comment>
<dbReference type="EMBL" id="JAKWBI020000014">
    <property type="protein sequence ID" value="KAJ2906397.1"/>
    <property type="molecule type" value="Genomic_DNA"/>
</dbReference>
<feature type="domain" description="Heterokaryon incompatibility" evidence="1">
    <location>
        <begin position="21"/>
        <end position="108"/>
    </location>
</feature>
<organism evidence="2 3">
    <name type="scientific">Zalerion maritima</name>
    <dbReference type="NCBI Taxonomy" id="339359"/>
    <lineage>
        <taxon>Eukaryota</taxon>
        <taxon>Fungi</taxon>
        <taxon>Dikarya</taxon>
        <taxon>Ascomycota</taxon>
        <taxon>Pezizomycotina</taxon>
        <taxon>Sordariomycetes</taxon>
        <taxon>Lulworthiomycetidae</taxon>
        <taxon>Lulworthiales</taxon>
        <taxon>Lulworthiaceae</taxon>
        <taxon>Zalerion</taxon>
    </lineage>
</organism>